<organism evidence="2 3">
    <name type="scientific">Protea cynaroides</name>
    <dbReference type="NCBI Taxonomy" id="273540"/>
    <lineage>
        <taxon>Eukaryota</taxon>
        <taxon>Viridiplantae</taxon>
        <taxon>Streptophyta</taxon>
        <taxon>Embryophyta</taxon>
        <taxon>Tracheophyta</taxon>
        <taxon>Spermatophyta</taxon>
        <taxon>Magnoliopsida</taxon>
        <taxon>Proteales</taxon>
        <taxon>Proteaceae</taxon>
        <taxon>Protea</taxon>
    </lineage>
</organism>
<feature type="compositionally biased region" description="Basic and acidic residues" evidence="1">
    <location>
        <begin position="10"/>
        <end position="19"/>
    </location>
</feature>
<proteinExistence type="predicted"/>
<feature type="region of interest" description="Disordered" evidence="1">
    <location>
        <begin position="1"/>
        <end position="23"/>
    </location>
</feature>
<sequence length="103" mass="11552">MCLSIHNRVRSGEEDHRDPAGGYGLRETRGIRLSYGGLREKKMRVGFFSVKKPKGFVFRLGAGKREREIRAKKEGGGATSFHPAHRKKAVRQRGSLGIVVGYR</sequence>
<dbReference type="AlphaFoldDB" id="A0A9Q0H805"/>
<dbReference type="Proteomes" id="UP001141806">
    <property type="component" value="Unassembled WGS sequence"/>
</dbReference>
<gene>
    <name evidence="2" type="ORF">NE237_019695</name>
</gene>
<dbReference type="EMBL" id="JAMYWD010000009">
    <property type="protein sequence ID" value="KAJ4959785.1"/>
    <property type="molecule type" value="Genomic_DNA"/>
</dbReference>
<evidence type="ECO:0000313" key="2">
    <source>
        <dbReference type="EMBL" id="KAJ4959785.1"/>
    </source>
</evidence>
<accession>A0A9Q0H805</accession>
<evidence type="ECO:0000313" key="3">
    <source>
        <dbReference type="Proteomes" id="UP001141806"/>
    </source>
</evidence>
<protein>
    <submittedName>
        <fullName evidence="2">Uncharacterized protein</fullName>
    </submittedName>
</protein>
<evidence type="ECO:0000256" key="1">
    <source>
        <dbReference type="SAM" id="MobiDB-lite"/>
    </source>
</evidence>
<feature type="region of interest" description="Disordered" evidence="1">
    <location>
        <begin position="70"/>
        <end position="89"/>
    </location>
</feature>
<name>A0A9Q0H805_9MAGN</name>
<reference evidence="2" key="1">
    <citation type="journal article" date="2023" name="Plant J.">
        <title>The genome of the king protea, Protea cynaroides.</title>
        <authorList>
            <person name="Chang J."/>
            <person name="Duong T.A."/>
            <person name="Schoeman C."/>
            <person name="Ma X."/>
            <person name="Roodt D."/>
            <person name="Barker N."/>
            <person name="Li Z."/>
            <person name="Van de Peer Y."/>
            <person name="Mizrachi E."/>
        </authorList>
    </citation>
    <scope>NUCLEOTIDE SEQUENCE</scope>
    <source>
        <tissue evidence="2">Young leaves</tissue>
    </source>
</reference>
<keyword evidence="3" id="KW-1185">Reference proteome</keyword>
<comment type="caution">
    <text evidence="2">The sequence shown here is derived from an EMBL/GenBank/DDBJ whole genome shotgun (WGS) entry which is preliminary data.</text>
</comment>